<dbReference type="PANTHER" id="PTHR11662:SF399">
    <property type="entry name" value="FI19708P1-RELATED"/>
    <property type="match status" value="1"/>
</dbReference>
<dbReference type="RefSeq" id="WP_084931128.1">
    <property type="nucleotide sequence ID" value="NZ_MLFR01000001.1"/>
</dbReference>
<feature type="transmembrane region" description="Helical" evidence="6">
    <location>
        <begin position="56"/>
        <end position="77"/>
    </location>
</feature>
<dbReference type="EMBL" id="MLFR01000001">
    <property type="protein sequence ID" value="ORM71557.1"/>
    <property type="molecule type" value="Genomic_DNA"/>
</dbReference>
<dbReference type="InterPro" id="IPR050382">
    <property type="entry name" value="MFS_Na/Anion_cotransporter"/>
</dbReference>
<dbReference type="Pfam" id="PF07690">
    <property type="entry name" value="MFS_1"/>
    <property type="match status" value="1"/>
</dbReference>
<dbReference type="OrthoDB" id="8596007at2"/>
<feature type="transmembrane region" description="Helical" evidence="6">
    <location>
        <begin position="402"/>
        <end position="423"/>
    </location>
</feature>
<evidence type="ECO:0000256" key="3">
    <source>
        <dbReference type="ARBA" id="ARBA00022989"/>
    </source>
</evidence>
<feature type="transmembrane region" description="Helical" evidence="6">
    <location>
        <begin position="372"/>
        <end position="396"/>
    </location>
</feature>
<feature type="transmembrane region" description="Helical" evidence="6">
    <location>
        <begin position="336"/>
        <end position="360"/>
    </location>
</feature>
<reference evidence="8 9" key="1">
    <citation type="journal article" date="2017" name="Antonie Van Leeuwenhoek">
        <title>Phylogenomic resolution of the bacterial genus Pantoea and its relationship with Erwinia and Tatumella.</title>
        <authorList>
            <person name="Palmer M."/>
            <person name="Steenkamp E.T."/>
            <person name="Coetzee M.P."/>
            <person name="Chan W.Y."/>
            <person name="van Zyl E."/>
            <person name="De Maayer P."/>
            <person name="Coutinho T.A."/>
            <person name="Blom J."/>
            <person name="Smits T.H."/>
            <person name="Duffy B."/>
            <person name="Venter S.N."/>
        </authorList>
    </citation>
    <scope>NUCLEOTIDE SEQUENCE [LARGE SCALE GENOMIC DNA]</scope>
    <source>
        <strain evidence="8 9">LMG 26275</strain>
    </source>
</reference>
<keyword evidence="4 6" id="KW-0472">Membrane</keyword>
<organism evidence="8 9">
    <name type="scientific">Pantoea rwandensis</name>
    <dbReference type="NCBI Taxonomy" id="1076550"/>
    <lineage>
        <taxon>Bacteria</taxon>
        <taxon>Pseudomonadati</taxon>
        <taxon>Pseudomonadota</taxon>
        <taxon>Gammaproteobacteria</taxon>
        <taxon>Enterobacterales</taxon>
        <taxon>Erwiniaceae</taxon>
        <taxon>Pantoea</taxon>
    </lineage>
</organism>
<accession>A0A1X1D4L1</accession>
<dbReference type="SUPFAM" id="SSF103473">
    <property type="entry name" value="MFS general substrate transporter"/>
    <property type="match status" value="1"/>
</dbReference>
<keyword evidence="2 6" id="KW-0812">Transmembrane</keyword>
<dbReference type="CDD" id="cd17319">
    <property type="entry name" value="MFS_ExuT_GudP_like"/>
    <property type="match status" value="1"/>
</dbReference>
<feature type="transmembrane region" description="Helical" evidence="6">
    <location>
        <begin position="276"/>
        <end position="299"/>
    </location>
</feature>
<feature type="domain" description="Major facilitator superfamily (MFS) profile" evidence="7">
    <location>
        <begin position="19"/>
        <end position="428"/>
    </location>
</feature>
<comment type="caution">
    <text evidence="8">The sequence shown here is derived from an EMBL/GenBank/DDBJ whole genome shotgun (WGS) entry which is preliminary data.</text>
</comment>
<dbReference type="Gene3D" id="1.20.1250.20">
    <property type="entry name" value="MFS general substrate transporter like domains"/>
    <property type="match status" value="2"/>
</dbReference>
<protein>
    <submittedName>
        <fullName evidence="8">MFS transporter</fullName>
    </submittedName>
</protein>
<keyword evidence="3 6" id="KW-1133">Transmembrane helix</keyword>
<evidence type="ECO:0000259" key="7">
    <source>
        <dbReference type="PROSITE" id="PS50850"/>
    </source>
</evidence>
<comment type="subcellular location">
    <subcellularLocation>
        <location evidence="1">Membrane</location>
        <topology evidence="1">Multi-pass membrane protein</topology>
    </subcellularLocation>
</comment>
<sequence>MKPLIPSPPSQRGNKRWGVAFILLVGGFINYLDRASLGVAAPSMMSDLHLTNTDIGLMGSVFSLCFAFSQLPAGWLADRFGPRKVYASAATLWGLSTMLTGLCSTLPALLAARGLLGMTEAPGWPTSAKITSIWFPRKERALASSIWDASSRWGLAFAPPLLVFMSIHFGWGALFYLAGSLGVIFGVVFFFIYRHPENHPSMTQAERDYILADGGGSLPQQPAGSRVKWAELFRYKSMWGMMLGWFCYIWLFNIFVTFLPLYLMKTQNMTLSSMGVYASIPYLAGIVGAALGGFAVKWLIDGRRVAEPLKAKKIVIMVAALISGVTTVAVPFCDSLVAALAMMTIAMFFLSAVSCTCWAIPGDVASNDIVGTVCGIQNFGGFFAGALSPLVTGFIADTTGSYAMAFISGGVIAAMSGLCYWFLVKKPIVREGESLAGAGQPLQGQL</sequence>
<dbReference type="InterPro" id="IPR036259">
    <property type="entry name" value="MFS_trans_sf"/>
</dbReference>
<dbReference type="AlphaFoldDB" id="A0A1X1D4L1"/>
<evidence type="ECO:0000256" key="5">
    <source>
        <dbReference type="ARBA" id="ARBA00038514"/>
    </source>
</evidence>
<gene>
    <name evidence="8" type="ORF">HA51_00285</name>
</gene>
<dbReference type="InterPro" id="IPR020846">
    <property type="entry name" value="MFS_dom"/>
</dbReference>
<comment type="similarity">
    <text evidence="5">Belongs to the major facilitator superfamily. Phthalate permease family.</text>
</comment>
<proteinExistence type="inferred from homology"/>
<evidence type="ECO:0000256" key="1">
    <source>
        <dbReference type="ARBA" id="ARBA00004141"/>
    </source>
</evidence>
<feature type="transmembrane region" description="Helical" evidence="6">
    <location>
        <begin position="243"/>
        <end position="264"/>
    </location>
</feature>
<evidence type="ECO:0000256" key="4">
    <source>
        <dbReference type="ARBA" id="ARBA00023136"/>
    </source>
</evidence>
<name>A0A1X1D4L1_9GAMM</name>
<feature type="transmembrane region" description="Helical" evidence="6">
    <location>
        <begin position="311"/>
        <end position="330"/>
    </location>
</feature>
<evidence type="ECO:0000256" key="2">
    <source>
        <dbReference type="ARBA" id="ARBA00022692"/>
    </source>
</evidence>
<evidence type="ECO:0000256" key="6">
    <source>
        <dbReference type="SAM" id="Phobius"/>
    </source>
</evidence>
<dbReference type="Proteomes" id="UP000193558">
    <property type="component" value="Unassembled WGS sequence"/>
</dbReference>
<feature type="transmembrane region" description="Helical" evidence="6">
    <location>
        <begin position="169"/>
        <end position="193"/>
    </location>
</feature>
<evidence type="ECO:0000313" key="9">
    <source>
        <dbReference type="Proteomes" id="UP000193558"/>
    </source>
</evidence>
<dbReference type="GO" id="GO:0016020">
    <property type="term" value="C:membrane"/>
    <property type="evidence" value="ECO:0007669"/>
    <property type="project" value="UniProtKB-SubCell"/>
</dbReference>
<dbReference type="InterPro" id="IPR011701">
    <property type="entry name" value="MFS"/>
</dbReference>
<feature type="transmembrane region" description="Helical" evidence="6">
    <location>
        <begin position="89"/>
        <end position="110"/>
    </location>
</feature>
<dbReference type="PROSITE" id="PS50850">
    <property type="entry name" value="MFS"/>
    <property type="match status" value="1"/>
</dbReference>
<evidence type="ECO:0000313" key="8">
    <source>
        <dbReference type="EMBL" id="ORM71557.1"/>
    </source>
</evidence>
<dbReference type="GO" id="GO:0022857">
    <property type="term" value="F:transmembrane transporter activity"/>
    <property type="evidence" value="ECO:0007669"/>
    <property type="project" value="InterPro"/>
</dbReference>
<dbReference type="PANTHER" id="PTHR11662">
    <property type="entry name" value="SOLUTE CARRIER FAMILY 17"/>
    <property type="match status" value="1"/>
</dbReference>